<dbReference type="Gene3D" id="3.40.720.10">
    <property type="entry name" value="Alkaline Phosphatase, subunit A"/>
    <property type="match status" value="1"/>
</dbReference>
<proteinExistence type="inferred from homology"/>
<dbReference type="InterPro" id="IPR000917">
    <property type="entry name" value="Sulfatase_N"/>
</dbReference>
<dbReference type="InterPro" id="IPR017850">
    <property type="entry name" value="Alkaline_phosphatase_core_sf"/>
</dbReference>
<accession>A0A381N4D6</accession>
<evidence type="ECO:0000256" key="3">
    <source>
        <dbReference type="ARBA" id="ARBA00022801"/>
    </source>
</evidence>
<keyword evidence="4" id="KW-0106">Calcium</keyword>
<protein>
    <recommendedName>
        <fullName evidence="5">Sulfatase N-terminal domain-containing protein</fullName>
    </recommendedName>
</protein>
<evidence type="ECO:0000256" key="2">
    <source>
        <dbReference type="ARBA" id="ARBA00022723"/>
    </source>
</evidence>
<evidence type="ECO:0000313" key="6">
    <source>
        <dbReference type="EMBL" id="SUZ48508.1"/>
    </source>
</evidence>
<dbReference type="GO" id="GO:0046872">
    <property type="term" value="F:metal ion binding"/>
    <property type="evidence" value="ECO:0007669"/>
    <property type="project" value="UniProtKB-KW"/>
</dbReference>
<dbReference type="AlphaFoldDB" id="A0A381N4D6"/>
<evidence type="ECO:0000256" key="1">
    <source>
        <dbReference type="ARBA" id="ARBA00008779"/>
    </source>
</evidence>
<gene>
    <name evidence="6" type="ORF">METZ01_LOCUS1362</name>
</gene>
<evidence type="ECO:0000256" key="4">
    <source>
        <dbReference type="ARBA" id="ARBA00022837"/>
    </source>
</evidence>
<dbReference type="InterPro" id="IPR050738">
    <property type="entry name" value="Sulfatase"/>
</dbReference>
<dbReference type="GO" id="GO:0004065">
    <property type="term" value="F:arylsulfatase activity"/>
    <property type="evidence" value="ECO:0007669"/>
    <property type="project" value="TreeGrafter"/>
</dbReference>
<keyword evidence="3" id="KW-0378">Hydrolase</keyword>
<reference evidence="6" key="1">
    <citation type="submission" date="2018-05" db="EMBL/GenBank/DDBJ databases">
        <authorList>
            <person name="Lanie J.A."/>
            <person name="Ng W.-L."/>
            <person name="Kazmierczak K.M."/>
            <person name="Andrzejewski T.M."/>
            <person name="Davidsen T.M."/>
            <person name="Wayne K.J."/>
            <person name="Tettelin H."/>
            <person name="Glass J.I."/>
            <person name="Rusch D."/>
            <person name="Podicherti R."/>
            <person name="Tsui H.-C.T."/>
            <person name="Winkler M.E."/>
        </authorList>
    </citation>
    <scope>NUCLEOTIDE SEQUENCE</scope>
</reference>
<organism evidence="6">
    <name type="scientific">marine metagenome</name>
    <dbReference type="NCBI Taxonomy" id="408172"/>
    <lineage>
        <taxon>unclassified sequences</taxon>
        <taxon>metagenomes</taxon>
        <taxon>ecological metagenomes</taxon>
    </lineage>
</organism>
<dbReference type="PANTHER" id="PTHR42693">
    <property type="entry name" value="ARYLSULFATASE FAMILY MEMBER"/>
    <property type="match status" value="1"/>
</dbReference>
<name>A0A381N4D6_9ZZZZ</name>
<dbReference type="EMBL" id="UINC01000071">
    <property type="protein sequence ID" value="SUZ48508.1"/>
    <property type="molecule type" value="Genomic_DNA"/>
</dbReference>
<feature type="domain" description="Sulfatase N-terminal" evidence="5">
    <location>
        <begin position="36"/>
        <end position="338"/>
    </location>
</feature>
<dbReference type="SUPFAM" id="SSF53649">
    <property type="entry name" value="Alkaline phosphatase-like"/>
    <property type="match status" value="1"/>
</dbReference>
<dbReference type="PANTHER" id="PTHR42693:SF53">
    <property type="entry name" value="ENDO-4-O-SULFATASE"/>
    <property type="match status" value="1"/>
</dbReference>
<dbReference type="Gene3D" id="3.30.1120.10">
    <property type="match status" value="1"/>
</dbReference>
<sequence>MIALLMLVAILVLSCSTGDRVETLVDVETPIKSGENILLIIADDMGKDATVGFSEGSIKPDTPHLNNIRTSGLTFTNLWVNPSCAPTRASLITGKYGFRTGVTWSGRSLPGSENILQNYIAEETNNRFATAVIGKWHLASSRTFNPESLGIDYYAGLLPHLNFADSYYSWQLTEDGSSTTNSGYVTEVLTDLAIDWVKSQEASWFLWLAYNAPHGPFHVPPSTMHSQGDLPEYRLGMNALPYYMAAIEAMDFQIGRLLASMTPQERENTTIIFIGDNGPPRRVVQSPYAADRAKGTLYQGGINTPMFVSGNRVMRTGTDNSLINGTDLYATIAHLAGVEVTEIYDSKSFLSLLTAEGSHRETQYSEMDDGTDDLWTIRNERYKLIVNANGHEEMYDLLSDAYEANDLLSGLLDSEQSLAKVVLEAHLDSIRHR</sequence>
<comment type="similarity">
    <text evidence="1">Belongs to the sulfatase family.</text>
</comment>
<dbReference type="Pfam" id="PF00884">
    <property type="entry name" value="Sulfatase"/>
    <property type="match status" value="1"/>
</dbReference>
<dbReference type="PROSITE" id="PS00523">
    <property type="entry name" value="SULFATASE_1"/>
    <property type="match status" value="1"/>
</dbReference>
<evidence type="ECO:0000259" key="5">
    <source>
        <dbReference type="Pfam" id="PF00884"/>
    </source>
</evidence>
<dbReference type="InterPro" id="IPR024607">
    <property type="entry name" value="Sulfatase_CS"/>
</dbReference>
<keyword evidence="2" id="KW-0479">Metal-binding</keyword>